<dbReference type="HOGENOM" id="CLU_136633_0_0_9"/>
<dbReference type="eggNOG" id="ENOG5033Z3V">
    <property type="taxonomic scope" value="Bacteria"/>
</dbReference>
<dbReference type="AlphaFoldDB" id="D7UUF7"/>
<reference evidence="1" key="1">
    <citation type="submission" date="2010-06" db="EMBL/GenBank/DDBJ databases">
        <authorList>
            <person name="Muzny D."/>
            <person name="Qin X."/>
            <person name="Buhay C."/>
            <person name="Dugan-Rocha S."/>
            <person name="Ding Y."/>
            <person name="Chen G."/>
            <person name="Hawes A."/>
            <person name="Holder M."/>
            <person name="Jhangiani S."/>
            <person name="Johnson A."/>
            <person name="Khan Z."/>
            <person name="Li Z."/>
            <person name="Liu W."/>
            <person name="Liu X."/>
            <person name="Perez L."/>
            <person name="Shen H."/>
            <person name="Wang Q."/>
            <person name="Watt J."/>
            <person name="Xi L."/>
            <person name="Xin Y."/>
            <person name="Zhou J."/>
            <person name="Deng J."/>
            <person name="Jiang H."/>
            <person name="Liu Y."/>
            <person name="Qu J."/>
            <person name="Song X.-Z."/>
            <person name="Zhang L."/>
            <person name="Villasana D."/>
            <person name="Johnson A."/>
            <person name="Liu J."/>
            <person name="Liyanage D."/>
            <person name="Lorensuhewa L."/>
            <person name="Robinson T."/>
            <person name="Song A."/>
            <person name="Song B.-B."/>
            <person name="Dinh H."/>
            <person name="Thornton R."/>
            <person name="Coyle M."/>
            <person name="Francisco L."/>
            <person name="Jackson L."/>
            <person name="Javaid M."/>
            <person name="Korchina V."/>
            <person name="Kovar C."/>
            <person name="Mata R."/>
            <person name="Mathew T."/>
            <person name="Ngo R."/>
            <person name="Nguyen L."/>
            <person name="Nguyen N."/>
            <person name="Okwuonu G."/>
            <person name="Ongeri F."/>
            <person name="Pham C."/>
            <person name="Simmons D."/>
            <person name="Wilczek-Boney K."/>
            <person name="Hale W."/>
            <person name="Jakkamsetti A."/>
            <person name="Pham P."/>
            <person name="Ruth R."/>
            <person name="San Lucas F."/>
            <person name="Warren J."/>
            <person name="Zhang J."/>
            <person name="Zhao Z."/>
            <person name="Zhou C."/>
            <person name="Zhu D."/>
            <person name="Lee S."/>
            <person name="Bess C."/>
            <person name="Blankenburg K."/>
            <person name="Forbes L."/>
            <person name="Fu Q."/>
            <person name="Gubbala S."/>
            <person name="Hirani K."/>
            <person name="Jayaseelan J.C."/>
            <person name="Lara F."/>
            <person name="Munidasa M."/>
            <person name="Palculict T."/>
            <person name="Patil S."/>
            <person name="Pu L.-L."/>
            <person name="Saada N."/>
            <person name="Tang L."/>
            <person name="Weissenberger G."/>
            <person name="Zhu Y."/>
            <person name="Hemphill L."/>
            <person name="Shang Y."/>
            <person name="Youmans B."/>
            <person name="Ayvaz T."/>
            <person name="Ross M."/>
            <person name="Santibanez J."/>
            <person name="Aqrawi P."/>
            <person name="Gross S."/>
            <person name="Joshi V."/>
            <person name="Fowler G."/>
            <person name="Nazareth L."/>
            <person name="Reid J."/>
            <person name="Worley K."/>
            <person name="Petrosino J."/>
            <person name="Highlander S."/>
            <person name="Gibbs R."/>
        </authorList>
    </citation>
    <scope>NUCLEOTIDE SEQUENCE [LARGE SCALE GENOMIC DNA]</scope>
    <source>
        <strain evidence="1">DSM 20601</strain>
    </source>
</reference>
<accession>D7UUF7</accession>
<sequence length="143" mass="16606">MENLEMIFEDIIISDIEKILSWMSFSEKNIKRSHFFMHGADKEYSDISSLSEYFKNAGTCNILVENLNIGIILREALIVISFDEKYGDLTLTFSEEYGELDEEKLSLVSERLHFLSSTINYSKILFGYEPADEEELQLLILKN</sequence>
<protein>
    <submittedName>
        <fullName evidence="1">Uncharacterized protein</fullName>
    </submittedName>
</protein>
<proteinExistence type="predicted"/>
<comment type="caution">
    <text evidence="1">The sequence shown here is derived from an EMBL/GenBank/DDBJ whole genome shotgun (WGS) entry which is preliminary data.</text>
</comment>
<dbReference type="RefSeq" id="WP_003757112.1">
    <property type="nucleotide sequence ID" value="NZ_GL538352.1"/>
</dbReference>
<evidence type="ECO:0000313" key="2">
    <source>
        <dbReference type="Proteomes" id="UP000010119"/>
    </source>
</evidence>
<keyword evidence="2" id="KW-1185">Reference proteome</keyword>
<dbReference type="EMBL" id="ACCR02000002">
    <property type="protein sequence ID" value="EFI85264.1"/>
    <property type="molecule type" value="Genomic_DNA"/>
</dbReference>
<name>D7UUF7_LISGR</name>
<dbReference type="Proteomes" id="UP000010119">
    <property type="component" value="Unassembled WGS sequence"/>
</dbReference>
<organism evidence="1 2">
    <name type="scientific">Listeria grayi DSM 20601</name>
    <dbReference type="NCBI Taxonomy" id="525367"/>
    <lineage>
        <taxon>Bacteria</taxon>
        <taxon>Bacillati</taxon>
        <taxon>Bacillota</taxon>
        <taxon>Bacilli</taxon>
        <taxon>Bacillales</taxon>
        <taxon>Listeriaceae</taxon>
        <taxon>Listeria</taxon>
    </lineage>
</organism>
<evidence type="ECO:0000313" key="1">
    <source>
        <dbReference type="EMBL" id="EFI85264.1"/>
    </source>
</evidence>
<dbReference type="STRING" id="525367.HMPREF0556_10463"/>
<gene>
    <name evidence="1" type="ORF">HMPREF0556_10463</name>
</gene>